<evidence type="ECO:0000256" key="8">
    <source>
        <dbReference type="ARBA" id="ARBA00037998"/>
    </source>
</evidence>
<feature type="transmembrane region" description="Helical" evidence="9">
    <location>
        <begin position="61"/>
        <end position="79"/>
    </location>
</feature>
<gene>
    <name evidence="10" type="ORF">FNH13_12450</name>
</gene>
<dbReference type="PANTHER" id="PTHR11795:SF451">
    <property type="entry name" value="ABC TRANSPORTER PERMEASE PROTEIN"/>
    <property type="match status" value="1"/>
</dbReference>
<dbReference type="PANTHER" id="PTHR11795">
    <property type="entry name" value="BRANCHED-CHAIN AMINO ACID TRANSPORT SYSTEM PERMEASE PROTEIN LIVH"/>
    <property type="match status" value="1"/>
</dbReference>
<dbReference type="GO" id="GO:0005886">
    <property type="term" value="C:plasma membrane"/>
    <property type="evidence" value="ECO:0007669"/>
    <property type="project" value="UniProtKB-SubCell"/>
</dbReference>
<evidence type="ECO:0000256" key="6">
    <source>
        <dbReference type="ARBA" id="ARBA00022989"/>
    </source>
</evidence>
<proteinExistence type="inferred from homology"/>
<keyword evidence="5" id="KW-0029">Amino-acid transport</keyword>
<dbReference type="AlphaFoldDB" id="A0A516GC02"/>
<keyword evidence="11" id="KW-1185">Reference proteome</keyword>
<evidence type="ECO:0000313" key="11">
    <source>
        <dbReference type="Proteomes" id="UP000315395"/>
    </source>
</evidence>
<sequence length="304" mass="31817">MGTVANALLAGLGDGAVYALIAVSFVIIFRATGVLNFAQPGLLILGTYATSVLAVDRGVPFWIAAALAMLAVAVISMGIERVAIRPMIGRPVFATSLVTVGIFIVLLIVAFRLFAARARTISDPWQLEQWCLVKGEVLCTVTLYQHHAGKMVVVAVVLGILGLWLSRSRVGLAMRATSLDQEAALAQGINVGRMFSLSWALGGALAALGGILLAANGGVVQANDALFALVALPALILGGIDSLRGAVVGGLVIGLVSALARTYQPVHAPWLGPNFENVAPYLVMILVLLIRPYGLFGTKEVQRV</sequence>
<feature type="transmembrane region" description="Helical" evidence="9">
    <location>
        <begin position="91"/>
        <end position="115"/>
    </location>
</feature>
<evidence type="ECO:0000256" key="4">
    <source>
        <dbReference type="ARBA" id="ARBA00022692"/>
    </source>
</evidence>
<feature type="transmembrane region" description="Helical" evidence="9">
    <location>
        <begin position="147"/>
        <end position="165"/>
    </location>
</feature>
<feature type="transmembrane region" description="Helical" evidence="9">
    <location>
        <begin position="278"/>
        <end position="296"/>
    </location>
</feature>
<evidence type="ECO:0000256" key="5">
    <source>
        <dbReference type="ARBA" id="ARBA00022970"/>
    </source>
</evidence>
<feature type="transmembrane region" description="Helical" evidence="9">
    <location>
        <begin position="221"/>
        <end position="240"/>
    </location>
</feature>
<dbReference type="EMBL" id="CP041616">
    <property type="protein sequence ID" value="QDO89032.1"/>
    <property type="molecule type" value="Genomic_DNA"/>
</dbReference>
<dbReference type="Proteomes" id="UP000315395">
    <property type="component" value="Chromosome"/>
</dbReference>
<evidence type="ECO:0000256" key="9">
    <source>
        <dbReference type="SAM" id="Phobius"/>
    </source>
</evidence>
<keyword evidence="4 9" id="KW-0812">Transmembrane</keyword>
<evidence type="ECO:0000256" key="1">
    <source>
        <dbReference type="ARBA" id="ARBA00004651"/>
    </source>
</evidence>
<evidence type="ECO:0000256" key="7">
    <source>
        <dbReference type="ARBA" id="ARBA00023136"/>
    </source>
</evidence>
<accession>A0A516GC02</accession>
<keyword evidence="6 9" id="KW-1133">Transmembrane helix</keyword>
<organism evidence="10 11">
    <name type="scientific">Ornithinimicrobium ciconiae</name>
    <dbReference type="NCBI Taxonomy" id="2594265"/>
    <lineage>
        <taxon>Bacteria</taxon>
        <taxon>Bacillati</taxon>
        <taxon>Actinomycetota</taxon>
        <taxon>Actinomycetes</taxon>
        <taxon>Micrococcales</taxon>
        <taxon>Ornithinimicrobiaceae</taxon>
        <taxon>Ornithinimicrobium</taxon>
    </lineage>
</organism>
<dbReference type="RefSeq" id="WP_143783709.1">
    <property type="nucleotide sequence ID" value="NZ_CP041616.1"/>
</dbReference>
<dbReference type="GO" id="GO:0006865">
    <property type="term" value="P:amino acid transport"/>
    <property type="evidence" value="ECO:0007669"/>
    <property type="project" value="UniProtKB-KW"/>
</dbReference>
<feature type="transmembrane region" description="Helical" evidence="9">
    <location>
        <begin position="197"/>
        <end position="215"/>
    </location>
</feature>
<name>A0A516GC02_9MICO</name>
<dbReference type="InterPro" id="IPR001851">
    <property type="entry name" value="ABC_transp_permease"/>
</dbReference>
<dbReference type="InterPro" id="IPR052157">
    <property type="entry name" value="BCAA_transport_permease"/>
</dbReference>
<comment type="subcellular location">
    <subcellularLocation>
        <location evidence="1">Cell membrane</location>
        <topology evidence="1">Multi-pass membrane protein</topology>
    </subcellularLocation>
</comment>
<protein>
    <submittedName>
        <fullName evidence="10">Branched-chain amino acid ABC transporter permease</fullName>
    </submittedName>
</protein>
<dbReference type="Pfam" id="PF02653">
    <property type="entry name" value="BPD_transp_2"/>
    <property type="match status" value="1"/>
</dbReference>
<keyword evidence="2" id="KW-0813">Transport</keyword>
<keyword evidence="3" id="KW-1003">Cell membrane</keyword>
<evidence type="ECO:0000256" key="2">
    <source>
        <dbReference type="ARBA" id="ARBA00022448"/>
    </source>
</evidence>
<evidence type="ECO:0000313" key="10">
    <source>
        <dbReference type="EMBL" id="QDO89032.1"/>
    </source>
</evidence>
<feature type="transmembrane region" description="Helical" evidence="9">
    <location>
        <begin position="6"/>
        <end position="27"/>
    </location>
</feature>
<dbReference type="GO" id="GO:0022857">
    <property type="term" value="F:transmembrane transporter activity"/>
    <property type="evidence" value="ECO:0007669"/>
    <property type="project" value="InterPro"/>
</dbReference>
<evidence type="ECO:0000256" key="3">
    <source>
        <dbReference type="ARBA" id="ARBA00022475"/>
    </source>
</evidence>
<feature type="transmembrane region" description="Helical" evidence="9">
    <location>
        <begin position="247"/>
        <end position="266"/>
    </location>
</feature>
<dbReference type="OrthoDB" id="9807115at2"/>
<reference evidence="10 11" key="1">
    <citation type="submission" date="2019-07" db="EMBL/GenBank/DDBJ databases">
        <title>complete genome sequencing of Ornithinimicrobium sp. H23M54.</title>
        <authorList>
            <person name="Bae J.-W."/>
            <person name="Lee S.-Y."/>
        </authorList>
    </citation>
    <scope>NUCLEOTIDE SEQUENCE [LARGE SCALE GENOMIC DNA]</scope>
    <source>
        <strain evidence="10 11">H23M54</strain>
    </source>
</reference>
<keyword evidence="7 9" id="KW-0472">Membrane</keyword>
<dbReference type="CDD" id="cd06582">
    <property type="entry name" value="TM_PBP1_LivH_like"/>
    <property type="match status" value="1"/>
</dbReference>
<dbReference type="KEGG" id="orz:FNH13_12450"/>
<comment type="similarity">
    <text evidence="8">Belongs to the binding-protein-dependent transport system permease family. LivHM subfamily.</text>
</comment>